<name>A0A4Y9ZEL2_9AGAM</name>
<feature type="region of interest" description="Disordered" evidence="3">
    <location>
        <begin position="1"/>
        <end position="20"/>
    </location>
</feature>
<evidence type="ECO:0000259" key="5">
    <source>
        <dbReference type="Pfam" id="PF07993"/>
    </source>
</evidence>
<dbReference type="Gene3D" id="3.40.50.720">
    <property type="entry name" value="NAD(P)-binding Rossmann-like Domain"/>
    <property type="match status" value="1"/>
</dbReference>
<dbReference type="InterPro" id="IPR020845">
    <property type="entry name" value="AMP-binding_CS"/>
</dbReference>
<accession>A0A4Y9ZEL2</accession>
<dbReference type="PANTHER" id="PTHR43439">
    <property type="entry name" value="PHENYLACETATE-COENZYME A LIGASE"/>
    <property type="match status" value="1"/>
</dbReference>
<reference evidence="6 7" key="1">
    <citation type="submission" date="2019-02" db="EMBL/GenBank/DDBJ databases">
        <title>Genome sequencing of the rare red list fungi Dentipellis fragilis.</title>
        <authorList>
            <person name="Buettner E."/>
            <person name="Kellner H."/>
        </authorList>
    </citation>
    <scope>NUCLEOTIDE SEQUENCE [LARGE SCALE GENOMIC DNA]</scope>
    <source>
        <strain evidence="6 7">DSM 105465</strain>
    </source>
</reference>
<evidence type="ECO:0000256" key="3">
    <source>
        <dbReference type="SAM" id="MobiDB-lite"/>
    </source>
</evidence>
<dbReference type="PANTHER" id="PTHR43439:SF2">
    <property type="entry name" value="ENZYME, PUTATIVE (JCVI)-RELATED"/>
    <property type="match status" value="1"/>
</dbReference>
<dbReference type="InterPro" id="IPR000873">
    <property type="entry name" value="AMP-dep_synth/lig_dom"/>
</dbReference>
<protein>
    <recommendedName>
        <fullName evidence="8">Polyketide synthase phosphopantetheine-binding domain-containing protein</fullName>
    </recommendedName>
</protein>
<dbReference type="Pfam" id="PF00501">
    <property type="entry name" value="AMP-binding"/>
    <property type="match status" value="1"/>
</dbReference>
<dbReference type="InterPro" id="IPR042099">
    <property type="entry name" value="ANL_N_sf"/>
</dbReference>
<organism evidence="6 7">
    <name type="scientific">Dentipellis fragilis</name>
    <dbReference type="NCBI Taxonomy" id="205917"/>
    <lineage>
        <taxon>Eukaryota</taxon>
        <taxon>Fungi</taxon>
        <taxon>Dikarya</taxon>
        <taxon>Basidiomycota</taxon>
        <taxon>Agaricomycotina</taxon>
        <taxon>Agaricomycetes</taxon>
        <taxon>Russulales</taxon>
        <taxon>Hericiaceae</taxon>
        <taxon>Dentipellis</taxon>
    </lineage>
</organism>
<evidence type="ECO:0008006" key="8">
    <source>
        <dbReference type="Google" id="ProtNLM"/>
    </source>
</evidence>
<dbReference type="Pfam" id="PF07993">
    <property type="entry name" value="NAD_binding_4"/>
    <property type="match status" value="1"/>
</dbReference>
<dbReference type="STRING" id="205917.A0A4Y9ZEL2"/>
<dbReference type="InterPro" id="IPR036291">
    <property type="entry name" value="NAD(P)-bd_dom_sf"/>
</dbReference>
<keyword evidence="2" id="KW-0597">Phosphoprotein</keyword>
<dbReference type="Proteomes" id="UP000298327">
    <property type="component" value="Unassembled WGS sequence"/>
</dbReference>
<dbReference type="InterPro" id="IPR051414">
    <property type="entry name" value="Adenylate-forming_Reductase"/>
</dbReference>
<feature type="domain" description="Thioester reductase (TE)" evidence="5">
    <location>
        <begin position="702"/>
        <end position="945"/>
    </location>
</feature>
<keyword evidence="1" id="KW-0596">Phosphopantetheine</keyword>
<dbReference type="AlphaFoldDB" id="A0A4Y9ZEL2"/>
<comment type="caution">
    <text evidence="6">The sequence shown here is derived from an EMBL/GenBank/DDBJ whole genome shotgun (WGS) entry which is preliminary data.</text>
</comment>
<keyword evidence="7" id="KW-1185">Reference proteome</keyword>
<proteinExistence type="predicted"/>
<evidence type="ECO:0000256" key="1">
    <source>
        <dbReference type="ARBA" id="ARBA00022450"/>
    </source>
</evidence>
<dbReference type="EMBL" id="SEOQ01000010">
    <property type="protein sequence ID" value="TFY72590.1"/>
    <property type="molecule type" value="Genomic_DNA"/>
</dbReference>
<dbReference type="Gene3D" id="3.40.50.12780">
    <property type="entry name" value="N-terminal domain of ligase-like"/>
    <property type="match status" value="1"/>
</dbReference>
<evidence type="ECO:0000313" key="6">
    <source>
        <dbReference type="EMBL" id="TFY72590.1"/>
    </source>
</evidence>
<dbReference type="SUPFAM" id="SSF51735">
    <property type="entry name" value="NAD(P)-binding Rossmann-fold domains"/>
    <property type="match status" value="1"/>
</dbReference>
<evidence type="ECO:0000259" key="4">
    <source>
        <dbReference type="Pfam" id="PF00501"/>
    </source>
</evidence>
<dbReference type="InterPro" id="IPR013120">
    <property type="entry name" value="FAR_NAD-bd"/>
</dbReference>
<dbReference type="OrthoDB" id="429813at2759"/>
<dbReference type="SUPFAM" id="SSF56801">
    <property type="entry name" value="Acetyl-CoA synthetase-like"/>
    <property type="match status" value="1"/>
</dbReference>
<dbReference type="Pfam" id="PF23562">
    <property type="entry name" value="AMP-binding_C_3"/>
    <property type="match status" value="1"/>
</dbReference>
<gene>
    <name evidence="6" type="ORF">EVG20_g410</name>
</gene>
<dbReference type="PROSITE" id="PS00455">
    <property type="entry name" value="AMP_BINDING"/>
    <property type="match status" value="1"/>
</dbReference>
<sequence>MPDSGPRTKTVPELSPLPDSPILIPQAIDHRSYHDAQRIAISYPKPGTSEYVDVSWAQFGHAVDSAAWTFSEKLGIRNSPDDPLKVVGLLARSDASYMITIYALHKLGIIPLLISPRNSRAAVVNLLKLTDSVAVLSDSYNRAEAEASAAEAGSIPVYDLAPLPGTVTGERKPFPFDLTWEAECDRPALILHTSGSTGLPKPVAWSTRFFWRQKYYPEAFIAKYNGISVLATLPLFHGSGAALTRSSLLWLGWRVVFPDPSKPVNASYLIDICNSPNAPDVVDRRASVIEEIVALPGGEDVMRQRVFWFFVGAPVPPHFGDYLVKEKIHFLSMLGSTEIGQMNVLEPEGRKPEDWNYHEIRPDLDIALEPRGPSPESGPFELLILAKDGWKPGNINVQINGVEGYATSDLYVKHPTHPRLLKHSGRADDVVVLSNGEKTLSRAIEVPLEADPRVKNAIVFGTGRTQNGVLIVPAPEYAFDPTDEVALAAFRNSIWDSVEKANAVNPSHSQIWKEMLLVTSPGKDVPRTDKGSVKRKLAIELYAREIDDLYLAVESLSSNNKAPLPEVMDVEHLAPFFQAIVEEAMGRPLGPEDDVFASGMDSLKAIFVRNSLLSALKRDDRTKDLVSKVPQNFVFLFTTAKAMAEAIQSLLETGYLADSGQESAQQHADSINAMVRKYTETFPERPAASSLLPDGVGETVIITGSTGSLGTFILDTLLHDPRVTRVYAFNRKSASPTLSRQIRSYKERGLDAPSLQAAVDDRRVEFHDVEVNLHDFGLGAETFAKIHATTTLIIHNAWVLNFNWTLPTFEPVHIKGLRNMVDFCITSPLTTPPRVAFTSSIASAGALTGTPVPEEPIEDPAVCLSQGYARSKFVCERILALAAEKTPVRTLAFRLGQISGDSVHGIWNATDNVPVLVRGCQELGAIPTDWLPFVSWVPVDTVASTVVDACLDRARGAGTFHVANPKPTPWKELVPVLERALVTKDGRPFEKIEMRAWIDRLTASEESAEANPAIKLIAFFENNLAGKGIRCRLQIDKTKEVSPALRDVSAVNERVFTQYLDYWKSIGFLSKA</sequence>
<evidence type="ECO:0000313" key="7">
    <source>
        <dbReference type="Proteomes" id="UP000298327"/>
    </source>
</evidence>
<feature type="domain" description="AMP-dependent synthetase/ligase" evidence="4">
    <location>
        <begin position="34"/>
        <end position="342"/>
    </location>
</feature>
<evidence type="ECO:0000256" key="2">
    <source>
        <dbReference type="ARBA" id="ARBA00022553"/>
    </source>
</evidence>